<comment type="similarity">
    <text evidence="2 8">Belongs to the small Tim family.</text>
</comment>
<evidence type="ECO:0000256" key="3">
    <source>
        <dbReference type="ARBA" id="ARBA00022792"/>
    </source>
</evidence>
<dbReference type="EMBL" id="JAJTJA010000003">
    <property type="protein sequence ID" value="KAH8702632.1"/>
    <property type="molecule type" value="Genomic_DNA"/>
</dbReference>
<keyword evidence="4 8" id="KW-0653">Protein transport</keyword>
<dbReference type="Gene3D" id="1.10.287.810">
    <property type="entry name" value="Mitochondrial import inner membrane translocase subunit tim13 like domains"/>
    <property type="match status" value="1"/>
</dbReference>
<protein>
    <recommendedName>
        <fullName evidence="8">Mitochondrial import inner membrane translocase subunit</fullName>
    </recommendedName>
</protein>
<evidence type="ECO:0000259" key="9">
    <source>
        <dbReference type="Pfam" id="PF02953"/>
    </source>
</evidence>
<dbReference type="AlphaFoldDB" id="A0AAD4KZZ9"/>
<evidence type="ECO:0000313" key="10">
    <source>
        <dbReference type="EMBL" id="KAH8702632.1"/>
    </source>
</evidence>
<dbReference type="SUPFAM" id="SSF144122">
    <property type="entry name" value="Tim10-like"/>
    <property type="match status" value="1"/>
</dbReference>
<dbReference type="RefSeq" id="XP_046076008.1">
    <property type="nucleotide sequence ID" value="XM_046218017.1"/>
</dbReference>
<name>A0AAD4KZZ9_9EURO</name>
<keyword evidence="3 8" id="KW-0472">Membrane</keyword>
<evidence type="ECO:0000313" key="11">
    <source>
        <dbReference type="Proteomes" id="UP001201262"/>
    </source>
</evidence>
<evidence type="ECO:0000256" key="1">
    <source>
        <dbReference type="ARBA" id="ARBA00004137"/>
    </source>
</evidence>
<comment type="subunit">
    <text evidence="8">Heterohexamer.</text>
</comment>
<dbReference type="Pfam" id="PF02953">
    <property type="entry name" value="zf-Tim10_DDP"/>
    <property type="match status" value="1"/>
</dbReference>
<evidence type="ECO:0000256" key="4">
    <source>
        <dbReference type="ARBA" id="ARBA00022927"/>
    </source>
</evidence>
<dbReference type="InterPro" id="IPR004217">
    <property type="entry name" value="Tim10-like"/>
</dbReference>
<dbReference type="GO" id="GO:0015031">
    <property type="term" value="P:protein transport"/>
    <property type="evidence" value="ECO:0007669"/>
    <property type="project" value="UniProtKB-KW"/>
</dbReference>
<keyword evidence="8" id="KW-0813">Transport</keyword>
<keyword evidence="8" id="KW-0496">Mitochondrion</keyword>
<keyword evidence="6 8" id="KW-1015">Disulfide bond</keyword>
<evidence type="ECO:0000256" key="5">
    <source>
        <dbReference type="ARBA" id="ARBA00023010"/>
    </source>
</evidence>
<gene>
    <name evidence="10" type="ORF">BGW36DRAFT_395234</name>
</gene>
<dbReference type="GeneID" id="70248304"/>
<feature type="domain" description="Tim10-like" evidence="9">
    <location>
        <begin position="23"/>
        <end position="85"/>
    </location>
</feature>
<proteinExistence type="inferred from homology"/>
<evidence type="ECO:0000256" key="8">
    <source>
        <dbReference type="RuleBase" id="RU367043"/>
    </source>
</evidence>
<organism evidence="10 11">
    <name type="scientific">Talaromyces proteolyticus</name>
    <dbReference type="NCBI Taxonomy" id="1131652"/>
    <lineage>
        <taxon>Eukaryota</taxon>
        <taxon>Fungi</taxon>
        <taxon>Dikarya</taxon>
        <taxon>Ascomycota</taxon>
        <taxon>Pezizomycotina</taxon>
        <taxon>Eurotiomycetes</taxon>
        <taxon>Eurotiomycetidae</taxon>
        <taxon>Eurotiales</taxon>
        <taxon>Trichocomaceae</taxon>
        <taxon>Talaromyces</taxon>
        <taxon>Talaromyces sect. Bacilispori</taxon>
    </lineage>
</organism>
<keyword evidence="3 8" id="KW-0999">Mitochondrion inner membrane</keyword>
<sequence>MDGQANFDINKLSATDRQELNLFLANETQKSNIQQTVHQLSEICWKKCVTGRITSNRLDSSEESCTQNCVDRWMDSNLAILKHLETLRG</sequence>
<keyword evidence="11" id="KW-1185">Reference proteome</keyword>
<reference evidence="10" key="1">
    <citation type="submission" date="2021-12" db="EMBL/GenBank/DDBJ databases">
        <title>Convergent genome expansion in fungi linked to evolution of root-endophyte symbiosis.</title>
        <authorList>
            <consortium name="DOE Joint Genome Institute"/>
            <person name="Ke Y.-H."/>
            <person name="Bonito G."/>
            <person name="Liao H.-L."/>
            <person name="Looney B."/>
            <person name="Rojas-Flechas A."/>
            <person name="Nash J."/>
            <person name="Hameed K."/>
            <person name="Schadt C."/>
            <person name="Martin F."/>
            <person name="Crous P.W."/>
            <person name="Miettinen O."/>
            <person name="Magnuson J.K."/>
            <person name="Labbe J."/>
            <person name="Jacobson D."/>
            <person name="Doktycz M.J."/>
            <person name="Veneault-Fourrey C."/>
            <person name="Kuo A."/>
            <person name="Mondo S."/>
            <person name="Calhoun S."/>
            <person name="Riley R."/>
            <person name="Ohm R."/>
            <person name="LaButti K."/>
            <person name="Andreopoulos B."/>
            <person name="Pangilinan J."/>
            <person name="Nolan M."/>
            <person name="Tritt A."/>
            <person name="Clum A."/>
            <person name="Lipzen A."/>
            <person name="Daum C."/>
            <person name="Barry K."/>
            <person name="Grigoriev I.V."/>
            <person name="Vilgalys R."/>
        </authorList>
    </citation>
    <scope>NUCLEOTIDE SEQUENCE</scope>
    <source>
        <strain evidence="10">PMI_201</strain>
    </source>
</reference>
<evidence type="ECO:0000256" key="7">
    <source>
        <dbReference type="ARBA" id="ARBA00023186"/>
    </source>
</evidence>
<comment type="subcellular location">
    <subcellularLocation>
        <location evidence="1 8">Mitochondrion inner membrane</location>
        <topology evidence="1 8">Peripheral membrane protein</topology>
        <orientation evidence="1 8">Intermembrane side</orientation>
    </subcellularLocation>
</comment>
<keyword evidence="5 8" id="KW-0811">Translocation</keyword>
<dbReference type="InterPro" id="IPR035427">
    <property type="entry name" value="Tim10-like_dom_sf"/>
</dbReference>
<dbReference type="GO" id="GO:0005743">
    <property type="term" value="C:mitochondrial inner membrane"/>
    <property type="evidence" value="ECO:0007669"/>
    <property type="project" value="UniProtKB-SubCell"/>
</dbReference>
<comment type="caution">
    <text evidence="10">The sequence shown here is derived from an EMBL/GenBank/DDBJ whole genome shotgun (WGS) entry which is preliminary data.</text>
</comment>
<accession>A0AAD4KZZ9</accession>
<comment type="domain">
    <text evidence="8">The twin CX3C motif contains 4 conserved Cys residues that form 2 disulfide bonds in the mitochondrial intermembrane space.</text>
</comment>
<dbReference type="Proteomes" id="UP001201262">
    <property type="component" value="Unassembled WGS sequence"/>
</dbReference>
<evidence type="ECO:0000256" key="6">
    <source>
        <dbReference type="ARBA" id="ARBA00023157"/>
    </source>
</evidence>
<evidence type="ECO:0000256" key="2">
    <source>
        <dbReference type="ARBA" id="ARBA00006720"/>
    </source>
</evidence>
<keyword evidence="7 8" id="KW-0143">Chaperone</keyword>
<comment type="function">
    <text evidence="8">Mitochondrial intermembrane chaperone that participates in the import and insertion of some multi-pass transmembrane proteins into the mitochondrial inner membrane. Also required for the transfer of beta-barrel precursors from the TOM complex to the sorting and assembly machinery (SAM complex) of the outer membrane. Acts as a chaperone-like protein that protects the hydrophobic precursors from aggregation and guide them through the mitochondrial intermembrane space.</text>
</comment>